<feature type="domain" description="C-type lectin" evidence="3">
    <location>
        <begin position="147"/>
        <end position="255"/>
    </location>
</feature>
<reference evidence="4 5" key="1">
    <citation type="journal article" date="2014" name="Nat. Genet.">
        <title>Whole-genome sequence of a flatfish provides insights into ZW sex chromosome evolution and adaptation to a benthic lifestyle.</title>
        <authorList>
            <person name="Chen S."/>
            <person name="Zhang G."/>
            <person name="Shao C."/>
            <person name="Huang Q."/>
            <person name="Liu G."/>
            <person name="Zhang P."/>
            <person name="Song W."/>
            <person name="An N."/>
            <person name="Chalopin D."/>
            <person name="Volff J.N."/>
            <person name="Hong Y."/>
            <person name="Li Q."/>
            <person name="Sha Z."/>
            <person name="Zhou H."/>
            <person name="Xie M."/>
            <person name="Yu Q."/>
            <person name="Liu Y."/>
            <person name="Xiang H."/>
            <person name="Wang N."/>
            <person name="Wu K."/>
            <person name="Yang C."/>
            <person name="Zhou Q."/>
            <person name="Liao X."/>
            <person name="Yang L."/>
            <person name="Hu Q."/>
            <person name="Zhang J."/>
            <person name="Meng L."/>
            <person name="Jin L."/>
            <person name="Tian Y."/>
            <person name="Lian J."/>
            <person name="Yang J."/>
            <person name="Miao G."/>
            <person name="Liu S."/>
            <person name="Liang Z."/>
            <person name="Yan F."/>
            <person name="Li Y."/>
            <person name="Sun B."/>
            <person name="Zhang H."/>
            <person name="Zhang J."/>
            <person name="Zhu Y."/>
            <person name="Du M."/>
            <person name="Zhao Y."/>
            <person name="Schartl M."/>
            <person name="Tang Q."/>
            <person name="Wang J."/>
        </authorList>
    </citation>
    <scope>NUCLEOTIDE SEQUENCE</scope>
</reference>
<dbReference type="RefSeq" id="XP_016893142.1">
    <property type="nucleotide sequence ID" value="XM_017037653.2"/>
</dbReference>
<name>A0A3P8UTI4_CYNSE</name>
<dbReference type="Gene3D" id="3.10.100.10">
    <property type="entry name" value="Mannose-Binding Protein A, subunit A"/>
    <property type="match status" value="2"/>
</dbReference>
<evidence type="ECO:0000313" key="5">
    <source>
        <dbReference type="Proteomes" id="UP000265120"/>
    </source>
</evidence>
<feature type="domain" description="C-type lectin" evidence="3">
    <location>
        <begin position="25"/>
        <end position="129"/>
    </location>
</feature>
<feature type="signal peptide" evidence="2">
    <location>
        <begin position="1"/>
        <end position="17"/>
    </location>
</feature>
<dbReference type="KEGG" id="csem:107989393"/>
<dbReference type="PANTHER" id="PTHR45784">
    <property type="entry name" value="C-TYPE LECTIN DOMAIN FAMILY 20 MEMBER A-RELATED"/>
    <property type="match status" value="1"/>
</dbReference>
<organism evidence="4 5">
    <name type="scientific">Cynoglossus semilaevis</name>
    <name type="common">Tongue sole</name>
    <dbReference type="NCBI Taxonomy" id="244447"/>
    <lineage>
        <taxon>Eukaryota</taxon>
        <taxon>Metazoa</taxon>
        <taxon>Chordata</taxon>
        <taxon>Craniata</taxon>
        <taxon>Vertebrata</taxon>
        <taxon>Euteleostomi</taxon>
        <taxon>Actinopterygii</taxon>
        <taxon>Neopterygii</taxon>
        <taxon>Teleostei</taxon>
        <taxon>Neoteleostei</taxon>
        <taxon>Acanthomorphata</taxon>
        <taxon>Carangaria</taxon>
        <taxon>Pleuronectiformes</taxon>
        <taxon>Pleuronectoidei</taxon>
        <taxon>Cynoglossidae</taxon>
        <taxon>Cynoglossinae</taxon>
        <taxon>Cynoglossus</taxon>
    </lineage>
</organism>
<dbReference type="Proteomes" id="UP000265120">
    <property type="component" value="Chromosome 13"/>
</dbReference>
<keyword evidence="2" id="KW-0732">Signal</keyword>
<dbReference type="OMA" id="INAREYC"/>
<dbReference type="PROSITE" id="PS00615">
    <property type="entry name" value="C_TYPE_LECTIN_1"/>
    <property type="match status" value="1"/>
</dbReference>
<dbReference type="Pfam" id="PF00059">
    <property type="entry name" value="Lectin_C"/>
    <property type="match status" value="2"/>
</dbReference>
<dbReference type="InterPro" id="IPR018378">
    <property type="entry name" value="C-type_lectin_CS"/>
</dbReference>
<dbReference type="SUPFAM" id="SSF56436">
    <property type="entry name" value="C-type lectin-like"/>
    <property type="match status" value="2"/>
</dbReference>
<dbReference type="GeneTree" id="ENSGT01100000263473"/>
<keyword evidence="5" id="KW-1185">Reference proteome</keyword>
<sequence length="318" mass="36495">MAGCVKVILLLLGCCCCLESHLKKYYYIDLPLSWINAREYCRTHYRDLATFESSDDMNGLQFQFEDSWIGLWDDPNSWRNQLGSGPNSWRWSSFEEPAKTSYMNWKSLEPRSSYDKKLSVLMVDGQWDEDSAYGPLFPFVCYTAVNETAKVYTYISNAETWTGAQKYCRHYHTDLALIENYAENAEVYLEAQSSKVWIGLYRVPWTWSDGSAPNFTNWGALEPGGTDDKDSCAVLSPTGKWFDLACEDSMPFICQDIIQVDYKSRVKMQIQTDADMTDPAVNTEILQQLSSRLTQLGQIDVKLHWTSPPSKKKRPGIK</sequence>
<dbReference type="SMART" id="SM00034">
    <property type="entry name" value="CLECT"/>
    <property type="match status" value="2"/>
</dbReference>
<evidence type="ECO:0000256" key="1">
    <source>
        <dbReference type="ARBA" id="ARBA00023157"/>
    </source>
</evidence>
<dbReference type="PANTHER" id="PTHR45784:SF3">
    <property type="entry name" value="C-TYPE LECTIN DOMAIN FAMILY 4 MEMBER K-LIKE-RELATED"/>
    <property type="match status" value="1"/>
</dbReference>
<dbReference type="GeneID" id="107989393"/>
<dbReference type="InterPro" id="IPR016186">
    <property type="entry name" value="C-type_lectin-like/link_sf"/>
</dbReference>
<reference evidence="4" key="2">
    <citation type="submission" date="2025-08" db="UniProtKB">
        <authorList>
            <consortium name="Ensembl"/>
        </authorList>
    </citation>
    <scope>IDENTIFICATION</scope>
</reference>
<dbReference type="InParanoid" id="A0A3P8UTI4"/>
<evidence type="ECO:0000256" key="2">
    <source>
        <dbReference type="SAM" id="SignalP"/>
    </source>
</evidence>
<dbReference type="OrthoDB" id="7357196at2759"/>
<dbReference type="Ensembl" id="ENSCSET00000006575.1">
    <property type="protein sequence ID" value="ENSCSEP00000006503.1"/>
    <property type="gene ID" value="ENSCSEG00000004214.1"/>
</dbReference>
<protein>
    <submittedName>
        <fullName evidence="4">C-type mannose receptor 2-like</fullName>
    </submittedName>
</protein>
<feature type="chain" id="PRO_5017985900" evidence="2">
    <location>
        <begin position="18"/>
        <end position="318"/>
    </location>
</feature>
<evidence type="ECO:0000259" key="3">
    <source>
        <dbReference type="PROSITE" id="PS50041"/>
    </source>
</evidence>
<dbReference type="InterPro" id="IPR016187">
    <property type="entry name" value="CTDL_fold"/>
</dbReference>
<dbReference type="AlphaFoldDB" id="A0A3P8UTI4"/>
<dbReference type="InterPro" id="IPR001304">
    <property type="entry name" value="C-type_lectin-like"/>
</dbReference>
<accession>A0A3P8UTI4</accession>
<dbReference type="PROSITE" id="PS50041">
    <property type="entry name" value="C_TYPE_LECTIN_2"/>
    <property type="match status" value="2"/>
</dbReference>
<evidence type="ECO:0000313" key="4">
    <source>
        <dbReference type="Ensembl" id="ENSCSEP00000006503.1"/>
    </source>
</evidence>
<reference evidence="4" key="3">
    <citation type="submission" date="2025-09" db="UniProtKB">
        <authorList>
            <consortium name="Ensembl"/>
        </authorList>
    </citation>
    <scope>IDENTIFICATION</scope>
</reference>
<keyword evidence="1" id="KW-1015">Disulfide bond</keyword>
<proteinExistence type="predicted"/>